<name>A0A0A0J7C4_9MICO</name>
<dbReference type="AlphaFoldDB" id="A0A0A0J7C4"/>
<dbReference type="Pfam" id="PF11271">
    <property type="entry name" value="PorA"/>
    <property type="match status" value="1"/>
</dbReference>
<proteinExistence type="predicted"/>
<gene>
    <name evidence="2" type="ORF">N802_17205</name>
</gene>
<keyword evidence="3" id="KW-1185">Reference proteome</keyword>
<dbReference type="InterPro" id="IPR021424">
    <property type="entry name" value="PorA"/>
</dbReference>
<dbReference type="Proteomes" id="UP000030002">
    <property type="component" value="Unassembled WGS sequence"/>
</dbReference>
<evidence type="ECO:0000313" key="3">
    <source>
        <dbReference type="Proteomes" id="UP000030002"/>
    </source>
</evidence>
<keyword evidence="1" id="KW-1133">Transmembrane helix</keyword>
<evidence type="ECO:0000256" key="1">
    <source>
        <dbReference type="SAM" id="Phobius"/>
    </source>
</evidence>
<sequence length="340" mass="36664">MSFTMRRIIGLVLMGLAGFLVTTALLALFYIPGAVKKTPLNTDTYTRLDGTASTLPNGTSGPVKYFSHSVTDGAKSDGDVAVFDDFVCLISNPNGDAPDCVDDTDPEKRLVQASTDRFATDRNTGMAVDAKDEAKYGVETHHEGLINKFPFGAEKKTYPFWDGVLDRAVDATFEGEDTIDGVKVYKYVIDVQDEPAEISTGIQGTYSSLKTIWADPVTGQMVDREEQQTRKLQDGKAVLDLDISFTDETVAANVKNVESNVNRLSLVGRLPLIAGILGLLSGLVGFFLWNGARRANGGYAAGPGRDDDGGTPAYASERSLDVFGDADADTNVSRADIHRR</sequence>
<evidence type="ECO:0000313" key="2">
    <source>
        <dbReference type="EMBL" id="KGN32694.1"/>
    </source>
</evidence>
<evidence type="ECO:0008006" key="4">
    <source>
        <dbReference type="Google" id="ProtNLM"/>
    </source>
</evidence>
<accession>A0A0A0J7C4</accession>
<keyword evidence="1" id="KW-0472">Membrane</keyword>
<organism evidence="2 3">
    <name type="scientific">Knoellia sinensis KCTC 19936</name>
    <dbReference type="NCBI Taxonomy" id="1385520"/>
    <lineage>
        <taxon>Bacteria</taxon>
        <taxon>Bacillati</taxon>
        <taxon>Actinomycetota</taxon>
        <taxon>Actinomycetes</taxon>
        <taxon>Micrococcales</taxon>
        <taxon>Intrasporangiaceae</taxon>
        <taxon>Knoellia</taxon>
    </lineage>
</organism>
<protein>
    <recommendedName>
        <fullName evidence="4">DUF3068 domain-containing protein</fullName>
    </recommendedName>
</protein>
<keyword evidence="1" id="KW-0812">Transmembrane</keyword>
<comment type="caution">
    <text evidence="2">The sequence shown here is derived from an EMBL/GenBank/DDBJ whole genome shotgun (WGS) entry which is preliminary data.</text>
</comment>
<dbReference type="STRING" id="1385520.N802_17205"/>
<reference evidence="2 3" key="1">
    <citation type="submission" date="2013-08" db="EMBL/GenBank/DDBJ databases">
        <title>The genome sequence of Knoellia sinensis.</title>
        <authorList>
            <person name="Zhu W."/>
            <person name="Wang G."/>
        </authorList>
    </citation>
    <scope>NUCLEOTIDE SEQUENCE [LARGE SCALE GENOMIC DNA]</scope>
    <source>
        <strain evidence="2 3">KCTC 19936</strain>
    </source>
</reference>
<dbReference type="eggNOG" id="ENOG5032S9C">
    <property type="taxonomic scope" value="Bacteria"/>
</dbReference>
<feature type="transmembrane region" description="Helical" evidence="1">
    <location>
        <begin position="12"/>
        <end position="31"/>
    </location>
</feature>
<feature type="transmembrane region" description="Helical" evidence="1">
    <location>
        <begin position="270"/>
        <end position="289"/>
    </location>
</feature>
<dbReference type="EMBL" id="AVPJ01000006">
    <property type="protein sequence ID" value="KGN32694.1"/>
    <property type="molecule type" value="Genomic_DNA"/>
</dbReference>